<dbReference type="SUPFAM" id="SSF47384">
    <property type="entry name" value="Homodimeric domain of signal transducing histidine kinase"/>
    <property type="match status" value="1"/>
</dbReference>
<keyword evidence="3" id="KW-0597">Phosphoprotein</keyword>
<dbReference type="Pfam" id="PF00512">
    <property type="entry name" value="HisKA"/>
    <property type="match status" value="1"/>
</dbReference>
<dbReference type="PRINTS" id="PR00344">
    <property type="entry name" value="BCTRLSENSOR"/>
</dbReference>
<dbReference type="Pfam" id="PF02518">
    <property type="entry name" value="HATPase_c"/>
    <property type="match status" value="1"/>
</dbReference>
<evidence type="ECO:0000259" key="8">
    <source>
        <dbReference type="PROSITE" id="PS50112"/>
    </source>
</evidence>
<proteinExistence type="predicted"/>
<dbReference type="InterPro" id="IPR000014">
    <property type="entry name" value="PAS"/>
</dbReference>
<dbReference type="FunFam" id="3.30.565.10:FF:000006">
    <property type="entry name" value="Sensor histidine kinase WalK"/>
    <property type="match status" value="1"/>
</dbReference>
<dbReference type="InterPro" id="IPR013656">
    <property type="entry name" value="PAS_4"/>
</dbReference>
<dbReference type="EC" id="2.7.13.3" evidence="2"/>
<evidence type="ECO:0000256" key="1">
    <source>
        <dbReference type="ARBA" id="ARBA00000085"/>
    </source>
</evidence>
<evidence type="ECO:0000313" key="10">
    <source>
        <dbReference type="EMBL" id="SFL54386.1"/>
    </source>
</evidence>
<evidence type="ECO:0000256" key="5">
    <source>
        <dbReference type="ARBA" id="ARBA00022777"/>
    </source>
</evidence>
<feature type="domain" description="PAC" evidence="9">
    <location>
        <begin position="211"/>
        <end position="265"/>
    </location>
</feature>
<dbReference type="InterPro" id="IPR003661">
    <property type="entry name" value="HisK_dim/P_dom"/>
</dbReference>
<dbReference type="SUPFAM" id="SSF55785">
    <property type="entry name" value="PYP-like sensor domain (PAS domain)"/>
    <property type="match status" value="1"/>
</dbReference>
<dbReference type="InterPro" id="IPR036890">
    <property type="entry name" value="HATPase_C_sf"/>
</dbReference>
<dbReference type="NCBIfam" id="TIGR00229">
    <property type="entry name" value="sensory_box"/>
    <property type="match status" value="1"/>
</dbReference>
<dbReference type="GO" id="GO:0000155">
    <property type="term" value="F:phosphorelay sensor kinase activity"/>
    <property type="evidence" value="ECO:0007669"/>
    <property type="project" value="InterPro"/>
</dbReference>
<dbReference type="PROSITE" id="PS50112">
    <property type="entry name" value="PAS"/>
    <property type="match status" value="1"/>
</dbReference>
<name>A0A1I4IKU5_9EURY</name>
<feature type="coiled-coil region" evidence="6">
    <location>
        <begin position="249"/>
        <end position="280"/>
    </location>
</feature>
<dbReference type="SUPFAM" id="SSF55874">
    <property type="entry name" value="ATPase domain of HSP90 chaperone/DNA topoisomerase II/histidine kinase"/>
    <property type="match status" value="1"/>
</dbReference>
<dbReference type="PROSITE" id="PS50109">
    <property type="entry name" value="HIS_KIN"/>
    <property type="match status" value="1"/>
</dbReference>
<reference evidence="11" key="1">
    <citation type="submission" date="2016-10" db="EMBL/GenBank/DDBJ databases">
        <authorList>
            <person name="Varghese N."/>
            <person name="Submissions S."/>
        </authorList>
    </citation>
    <scope>NUCLEOTIDE SEQUENCE [LARGE SCALE GENOMIC DNA]</scope>
    <source>
        <strain evidence="11">CGMCC 1.7738</strain>
    </source>
</reference>
<sequence length="501" mass="54331">MTLELLYVGDNCETIEKLVSTADVSVCVVKTPDDALNRLAVAPFDALVVSDTVSDITTFLSKVDTDPSSLPIVVETESATTLPAGVYDEAVPPAAVDQLTDIVDALVSDATSPATTRDDSRISLGDGGVSTHNVGTSSFAEGVGNRTFANAVVRGLPDVLFLADLDGNLLRWNDRLNAVTGYTDSEIRSSTPSEFFQDGLDVREKVTEMRDDTDIRFTADLVTRDGSVIPYELTASLVDCGGEQYICGVGRDITERREAEQQLDEAVEELEESNTELEQFAYVASHDMKEPLRMVSSYLELLERRYGDQLDGDAQEFIDFAVEGSERMREMINGLLAYSRVGRQTRDFERIDVGDVLDTAQSNLRIAIEESGAVVEAGELPTVHGDPGQLTQLFQNLVANAIKYTDDGRPRITISAAREGDEWTFTVSDDGIGIPKHRQDSIFEIFSGEGGQSGSGIGLAICEKIVDHHGGRIWVESDGDSGTTFHFTIPDTGQSGDEGTL</sequence>
<dbReference type="STRING" id="553466.SAMN04487950_4149"/>
<dbReference type="InterPro" id="IPR000700">
    <property type="entry name" value="PAS-assoc_C"/>
</dbReference>
<feature type="domain" description="Histidine kinase" evidence="7">
    <location>
        <begin position="283"/>
        <end position="493"/>
    </location>
</feature>
<keyword evidence="6" id="KW-0175">Coiled coil</keyword>
<dbReference type="CDD" id="cd00130">
    <property type="entry name" value="PAS"/>
    <property type="match status" value="1"/>
</dbReference>
<dbReference type="Proteomes" id="UP000199607">
    <property type="component" value="Unassembled WGS sequence"/>
</dbReference>
<dbReference type="EMBL" id="FOTC01000008">
    <property type="protein sequence ID" value="SFL54386.1"/>
    <property type="molecule type" value="Genomic_DNA"/>
</dbReference>
<dbReference type="AlphaFoldDB" id="A0A1I4IKU5"/>
<dbReference type="SMART" id="SM00388">
    <property type="entry name" value="HisKA"/>
    <property type="match status" value="1"/>
</dbReference>
<dbReference type="InterPro" id="IPR004358">
    <property type="entry name" value="Sig_transdc_His_kin-like_C"/>
</dbReference>
<dbReference type="Pfam" id="PF08448">
    <property type="entry name" value="PAS_4"/>
    <property type="match status" value="1"/>
</dbReference>
<dbReference type="RefSeq" id="WP_089872051.1">
    <property type="nucleotide sequence ID" value="NZ_FOTC01000008.1"/>
</dbReference>
<feature type="domain" description="PAS" evidence="8">
    <location>
        <begin position="145"/>
        <end position="187"/>
    </location>
</feature>
<keyword evidence="11" id="KW-1185">Reference proteome</keyword>
<dbReference type="Gene3D" id="1.10.287.130">
    <property type="match status" value="1"/>
</dbReference>
<keyword evidence="5" id="KW-0418">Kinase</keyword>
<protein>
    <recommendedName>
        <fullName evidence="2">histidine kinase</fullName>
        <ecNumber evidence="2">2.7.13.3</ecNumber>
    </recommendedName>
</protein>
<dbReference type="PROSITE" id="PS50113">
    <property type="entry name" value="PAC"/>
    <property type="match status" value="1"/>
</dbReference>
<dbReference type="PANTHER" id="PTHR43304:SF1">
    <property type="entry name" value="PAC DOMAIN-CONTAINING PROTEIN"/>
    <property type="match status" value="1"/>
</dbReference>
<dbReference type="InterPro" id="IPR035965">
    <property type="entry name" value="PAS-like_dom_sf"/>
</dbReference>
<dbReference type="SMART" id="SM00387">
    <property type="entry name" value="HATPase_c"/>
    <property type="match status" value="1"/>
</dbReference>
<evidence type="ECO:0000256" key="2">
    <source>
        <dbReference type="ARBA" id="ARBA00012438"/>
    </source>
</evidence>
<evidence type="ECO:0000256" key="3">
    <source>
        <dbReference type="ARBA" id="ARBA00022553"/>
    </source>
</evidence>
<dbReference type="InterPro" id="IPR052162">
    <property type="entry name" value="Sensor_kinase/Photoreceptor"/>
</dbReference>
<gene>
    <name evidence="10" type="ORF">SAMN04487950_4149</name>
</gene>
<evidence type="ECO:0000313" key="11">
    <source>
        <dbReference type="Proteomes" id="UP000199607"/>
    </source>
</evidence>
<dbReference type="InterPro" id="IPR003594">
    <property type="entry name" value="HATPase_dom"/>
</dbReference>
<dbReference type="PANTHER" id="PTHR43304">
    <property type="entry name" value="PHYTOCHROME-LIKE PROTEIN CPH1"/>
    <property type="match status" value="1"/>
</dbReference>
<dbReference type="Gene3D" id="3.30.450.20">
    <property type="entry name" value="PAS domain"/>
    <property type="match status" value="1"/>
</dbReference>
<keyword evidence="4" id="KW-0808">Transferase</keyword>
<accession>A0A1I4IKU5</accession>
<evidence type="ECO:0000259" key="7">
    <source>
        <dbReference type="PROSITE" id="PS50109"/>
    </source>
</evidence>
<dbReference type="InterPro" id="IPR005467">
    <property type="entry name" value="His_kinase_dom"/>
</dbReference>
<dbReference type="Gene3D" id="3.30.565.10">
    <property type="entry name" value="Histidine kinase-like ATPase, C-terminal domain"/>
    <property type="match status" value="1"/>
</dbReference>
<organism evidence="10 11">
    <name type="scientific">Halogranum rubrum</name>
    <dbReference type="NCBI Taxonomy" id="553466"/>
    <lineage>
        <taxon>Archaea</taxon>
        <taxon>Methanobacteriati</taxon>
        <taxon>Methanobacteriota</taxon>
        <taxon>Stenosarchaea group</taxon>
        <taxon>Halobacteria</taxon>
        <taxon>Halobacteriales</taxon>
        <taxon>Haloferacaceae</taxon>
    </lineage>
</organism>
<comment type="catalytic activity">
    <reaction evidence="1">
        <text>ATP + protein L-histidine = ADP + protein N-phospho-L-histidine.</text>
        <dbReference type="EC" id="2.7.13.3"/>
    </reaction>
</comment>
<dbReference type="CDD" id="cd00082">
    <property type="entry name" value="HisKA"/>
    <property type="match status" value="1"/>
</dbReference>
<evidence type="ECO:0000256" key="4">
    <source>
        <dbReference type="ARBA" id="ARBA00022679"/>
    </source>
</evidence>
<evidence type="ECO:0000256" key="6">
    <source>
        <dbReference type="SAM" id="Coils"/>
    </source>
</evidence>
<dbReference type="InterPro" id="IPR036097">
    <property type="entry name" value="HisK_dim/P_sf"/>
</dbReference>
<evidence type="ECO:0000259" key="9">
    <source>
        <dbReference type="PROSITE" id="PS50113"/>
    </source>
</evidence>